<gene>
    <name evidence="1" type="ORF">GCM10007043_13570</name>
</gene>
<comment type="caution">
    <text evidence="1">The sequence shown here is derived from an EMBL/GenBank/DDBJ whole genome shotgun (WGS) entry which is preliminary data.</text>
</comment>
<reference evidence="1" key="1">
    <citation type="journal article" date="2014" name="Int. J. Syst. Evol. Microbiol.">
        <title>Complete genome sequence of Corynebacterium casei LMG S-19264T (=DSM 44701T), isolated from a smear-ripened cheese.</title>
        <authorList>
            <consortium name="US DOE Joint Genome Institute (JGI-PGF)"/>
            <person name="Walter F."/>
            <person name="Albersmeier A."/>
            <person name="Kalinowski J."/>
            <person name="Ruckert C."/>
        </authorList>
    </citation>
    <scope>NUCLEOTIDE SEQUENCE</scope>
    <source>
        <strain evidence="1">JCM 14719</strain>
    </source>
</reference>
<dbReference type="RefSeq" id="WP_054672276.1">
    <property type="nucleotide sequence ID" value="NZ_BMOF01000024.1"/>
</dbReference>
<dbReference type="Pfam" id="PF11155">
    <property type="entry name" value="DUF2935"/>
    <property type="match status" value="1"/>
</dbReference>
<dbReference type="InterPro" id="IPR021328">
    <property type="entry name" value="CotB-like"/>
</dbReference>
<accession>A0A8J3FAG1</accession>
<dbReference type="EMBL" id="BMOF01000024">
    <property type="protein sequence ID" value="GGK00827.1"/>
    <property type="molecule type" value="Genomic_DNA"/>
</dbReference>
<dbReference type="Proteomes" id="UP000637720">
    <property type="component" value="Unassembled WGS sequence"/>
</dbReference>
<reference evidence="1" key="2">
    <citation type="submission" date="2020-09" db="EMBL/GenBank/DDBJ databases">
        <authorList>
            <person name="Sun Q."/>
            <person name="Ohkuma M."/>
        </authorList>
    </citation>
    <scope>NUCLEOTIDE SEQUENCE</scope>
    <source>
        <strain evidence="1">JCM 14719</strain>
    </source>
</reference>
<name>A0A8J3FAG1_9BACI</name>
<dbReference type="Gene3D" id="1.20.1260.120">
    <property type="entry name" value="Protein of unknown function DUF2935"/>
    <property type="match status" value="1"/>
</dbReference>
<sequence>MRFVYGEKMPLRILDEAEFWKRQEAEHTVVIRELVPNLEPRFVDALRAWEDAFAQTEGVVRRYLETVIRLKRPIPPAVWRQVLALVDFALRQSKQFVAFLGRLARESEPIRANPVAVVVLNHIRRESEYFIGIAQTILAGRWRGPYGSSSCRASREA</sequence>
<dbReference type="AlphaFoldDB" id="A0A8J3FAG1"/>
<evidence type="ECO:0000313" key="1">
    <source>
        <dbReference type="EMBL" id="GGK00827.1"/>
    </source>
</evidence>
<dbReference type="SUPFAM" id="SSF158430">
    <property type="entry name" value="Bacillus cereus metalloprotein-like"/>
    <property type="match status" value="1"/>
</dbReference>
<protein>
    <recommendedName>
        <fullName evidence="3">DUF2935 domain-containing protein</fullName>
    </recommendedName>
</protein>
<evidence type="ECO:0000313" key="2">
    <source>
        <dbReference type="Proteomes" id="UP000637720"/>
    </source>
</evidence>
<organism evidence="1 2">
    <name type="scientific">Calditerricola satsumensis</name>
    <dbReference type="NCBI Taxonomy" id="373054"/>
    <lineage>
        <taxon>Bacteria</taxon>
        <taxon>Bacillati</taxon>
        <taxon>Bacillota</taxon>
        <taxon>Bacilli</taxon>
        <taxon>Bacillales</taxon>
        <taxon>Bacillaceae</taxon>
        <taxon>Calditerricola</taxon>
    </lineage>
</organism>
<evidence type="ECO:0008006" key="3">
    <source>
        <dbReference type="Google" id="ProtNLM"/>
    </source>
</evidence>
<proteinExistence type="predicted"/>
<keyword evidence="2" id="KW-1185">Reference proteome</keyword>